<accession>A0A2W7RXS6</accession>
<comment type="caution">
    <text evidence="3">The sequence shown here is derived from an EMBL/GenBank/DDBJ whole genome shotgun (WGS) entry which is preliminary data.</text>
</comment>
<organism evidence="3 4">
    <name type="scientific">Hydrotalea sandarakina</name>
    <dbReference type="NCBI Taxonomy" id="1004304"/>
    <lineage>
        <taxon>Bacteria</taxon>
        <taxon>Pseudomonadati</taxon>
        <taxon>Bacteroidota</taxon>
        <taxon>Chitinophagia</taxon>
        <taxon>Chitinophagales</taxon>
        <taxon>Chitinophagaceae</taxon>
        <taxon>Hydrotalea</taxon>
    </lineage>
</organism>
<dbReference type="OrthoDB" id="1466667at2"/>
<evidence type="ECO:0000313" key="4">
    <source>
        <dbReference type="Proteomes" id="UP000249720"/>
    </source>
</evidence>
<proteinExistence type="predicted"/>
<feature type="region of interest" description="Disordered" evidence="1">
    <location>
        <begin position="309"/>
        <end position="359"/>
    </location>
</feature>
<sequence length="359" mass="40053">MTLKNYIQPKKLFQKNGIVLLFWIALGIGVIVLFSAAMQRQNKQLCSGISVELDKDYQEAFIDESDIADILKKGGNIDHQPLSAIHLKYYESLVKKNAWVKDAALYFDNQNVLHVKVKERIPIALVVTTNGNTFYIDSSAMQLPVSDKFAAHVPVFTAYPGNMAAKISKPDSLLLRNMVQMAAYINANKFWNAQVAQINIEPNAEFQIVPAIGNHIINFGTADSLGKKFNNLLAFYQQIFPHVSMSAYKVIDVRFNNQVVGVKDNSAQLLSDSAKAMNNNEVSWVSDSGYVKQINKPLGVQNLKEGTSNKTDVVSEKKQISDKQNKTSKPTLSVNQKLGTKNTLHKKNNHVPKAVMKKQ</sequence>
<feature type="compositionally biased region" description="Basic and acidic residues" evidence="1">
    <location>
        <begin position="313"/>
        <end position="325"/>
    </location>
</feature>
<evidence type="ECO:0000256" key="2">
    <source>
        <dbReference type="SAM" id="Phobius"/>
    </source>
</evidence>
<reference evidence="3 4" key="1">
    <citation type="submission" date="2018-06" db="EMBL/GenBank/DDBJ databases">
        <title>Genomic Encyclopedia of Archaeal and Bacterial Type Strains, Phase II (KMG-II): from individual species to whole genera.</title>
        <authorList>
            <person name="Goeker M."/>
        </authorList>
    </citation>
    <scope>NUCLEOTIDE SEQUENCE [LARGE SCALE GENOMIC DNA]</scope>
    <source>
        <strain evidence="3 4">DSM 23241</strain>
    </source>
</reference>
<keyword evidence="3" id="KW-0131">Cell cycle</keyword>
<feature type="transmembrane region" description="Helical" evidence="2">
    <location>
        <begin position="20"/>
        <end position="38"/>
    </location>
</feature>
<dbReference type="EMBL" id="QKZV01000003">
    <property type="protein sequence ID" value="PZX63626.1"/>
    <property type="molecule type" value="Genomic_DNA"/>
</dbReference>
<keyword evidence="2" id="KW-0812">Transmembrane</keyword>
<protein>
    <submittedName>
        <fullName evidence="3">Cell division protein FtsQ</fullName>
    </submittedName>
</protein>
<evidence type="ECO:0000256" key="1">
    <source>
        <dbReference type="SAM" id="MobiDB-lite"/>
    </source>
</evidence>
<dbReference type="Proteomes" id="UP000249720">
    <property type="component" value="Unassembled WGS sequence"/>
</dbReference>
<keyword evidence="2" id="KW-0472">Membrane</keyword>
<feature type="compositionally biased region" description="Basic residues" evidence="1">
    <location>
        <begin position="343"/>
        <end position="359"/>
    </location>
</feature>
<feature type="compositionally biased region" description="Polar residues" evidence="1">
    <location>
        <begin position="327"/>
        <end position="342"/>
    </location>
</feature>
<evidence type="ECO:0000313" key="3">
    <source>
        <dbReference type="EMBL" id="PZX63626.1"/>
    </source>
</evidence>
<gene>
    <name evidence="3" type="ORF">LX80_01277</name>
</gene>
<keyword evidence="2" id="KW-1133">Transmembrane helix</keyword>
<keyword evidence="4" id="KW-1185">Reference proteome</keyword>
<dbReference type="GO" id="GO:0051301">
    <property type="term" value="P:cell division"/>
    <property type="evidence" value="ECO:0007669"/>
    <property type="project" value="UniProtKB-KW"/>
</dbReference>
<dbReference type="AlphaFoldDB" id="A0A2W7RXS6"/>
<dbReference type="RefSeq" id="WP_111294397.1">
    <property type="nucleotide sequence ID" value="NZ_QKZV01000003.1"/>
</dbReference>
<keyword evidence="3" id="KW-0132">Cell division</keyword>
<name>A0A2W7RXS6_9BACT</name>